<dbReference type="EMBL" id="JARTLI010000002">
    <property type="protein sequence ID" value="MED5050480.1"/>
    <property type="molecule type" value="Genomic_DNA"/>
</dbReference>
<dbReference type="Gene3D" id="1.25.60.10">
    <property type="entry name" value="MgtE N-terminal domain-like"/>
    <property type="match status" value="1"/>
</dbReference>
<evidence type="ECO:0000313" key="5">
    <source>
        <dbReference type="Proteomes" id="UP001339962"/>
    </source>
</evidence>
<proteinExistence type="predicted"/>
<name>A0ABD5IQC3_9BACL</name>
<dbReference type="InterPro" id="IPR038076">
    <property type="entry name" value="MgtE_N_sf"/>
</dbReference>
<feature type="domain" description="Magnesium transporter MgtE intracellular" evidence="3">
    <location>
        <begin position="139"/>
        <end position="197"/>
    </location>
</feature>
<sequence>MKEQEMEKEEKVSKLQWFLFVIIIPLLFTITLALIITTIAGVNVFDIAKKYGADLPGISQLVGSKQPSSEQALKENMLEQQATLEEKTAQVKKLETEVKNKQSEIEALKKEIERLNAQLESQQQTDTSPTTEAKKLTVQDVAQMYGEMSPKNAAAIIPKMSDQEALNILAILGSEKAAAILEKMSPEEAAKYTALLTKAAQAANN</sequence>
<reference evidence="4 5" key="1">
    <citation type="submission" date="2023-03" db="EMBL/GenBank/DDBJ databases">
        <title>Bacillus Genome Sequencing.</title>
        <authorList>
            <person name="Dunlap C."/>
        </authorList>
    </citation>
    <scope>NUCLEOTIDE SEQUENCE [LARGE SCALE GENOMIC DNA]</scope>
    <source>
        <strain evidence="4 5">NRS-38</strain>
    </source>
</reference>
<dbReference type="Proteomes" id="UP001339962">
    <property type="component" value="Unassembled WGS sequence"/>
</dbReference>
<feature type="transmembrane region" description="Helical" evidence="2">
    <location>
        <begin position="15"/>
        <end position="42"/>
    </location>
</feature>
<dbReference type="RefSeq" id="WP_080860828.1">
    <property type="nucleotide sequence ID" value="NZ_JARTLI010000002.1"/>
</dbReference>
<feature type="coiled-coil region" evidence="1">
    <location>
        <begin position="70"/>
        <end position="125"/>
    </location>
</feature>
<evidence type="ECO:0000256" key="2">
    <source>
        <dbReference type="SAM" id="Phobius"/>
    </source>
</evidence>
<keyword evidence="2" id="KW-0472">Membrane</keyword>
<dbReference type="AlphaFoldDB" id="A0ABD5IQC3"/>
<gene>
    <name evidence="4" type="ORF">P9850_01170</name>
</gene>
<evidence type="ECO:0000259" key="3">
    <source>
        <dbReference type="Pfam" id="PF03448"/>
    </source>
</evidence>
<keyword evidence="2" id="KW-0812">Transmembrane</keyword>
<protein>
    <recommendedName>
        <fullName evidence="3">Magnesium transporter MgtE intracellular domain-containing protein</fullName>
    </recommendedName>
</protein>
<evidence type="ECO:0000313" key="4">
    <source>
        <dbReference type="EMBL" id="MED5050480.1"/>
    </source>
</evidence>
<organism evidence="4 5">
    <name type="scientific">Anoxybacteroides rupiense</name>
    <dbReference type="NCBI Taxonomy" id="311460"/>
    <lineage>
        <taxon>Bacteria</taxon>
        <taxon>Bacillati</taxon>
        <taxon>Bacillota</taxon>
        <taxon>Bacilli</taxon>
        <taxon>Bacillales</taxon>
        <taxon>Anoxybacillaceae</taxon>
        <taxon>Anoxybacteroides</taxon>
    </lineage>
</organism>
<dbReference type="Pfam" id="PF03448">
    <property type="entry name" value="MgtE_N"/>
    <property type="match status" value="1"/>
</dbReference>
<comment type="caution">
    <text evidence="4">The sequence shown here is derived from an EMBL/GenBank/DDBJ whole genome shotgun (WGS) entry which is preliminary data.</text>
</comment>
<dbReference type="SUPFAM" id="SSF158791">
    <property type="entry name" value="MgtE N-terminal domain-like"/>
    <property type="match status" value="1"/>
</dbReference>
<dbReference type="InterPro" id="IPR006668">
    <property type="entry name" value="Mg_transptr_MgtE_intracell_dom"/>
</dbReference>
<keyword evidence="1" id="KW-0175">Coiled coil</keyword>
<evidence type="ECO:0000256" key="1">
    <source>
        <dbReference type="SAM" id="Coils"/>
    </source>
</evidence>
<keyword evidence="2" id="KW-1133">Transmembrane helix</keyword>
<accession>A0ABD5IQC3</accession>